<evidence type="ECO:0000256" key="2">
    <source>
        <dbReference type="ARBA" id="ARBA00023125"/>
    </source>
</evidence>
<dbReference type="InterPro" id="IPR050204">
    <property type="entry name" value="AraC_XylS_family_regulators"/>
</dbReference>
<evidence type="ECO:0000256" key="3">
    <source>
        <dbReference type="ARBA" id="ARBA00023163"/>
    </source>
</evidence>
<dbReference type="InterPro" id="IPR009057">
    <property type="entry name" value="Homeodomain-like_sf"/>
</dbReference>
<dbReference type="PROSITE" id="PS01124">
    <property type="entry name" value="HTH_ARAC_FAMILY_2"/>
    <property type="match status" value="1"/>
</dbReference>
<proteinExistence type="predicted"/>
<dbReference type="GO" id="GO:0003700">
    <property type="term" value="F:DNA-binding transcription factor activity"/>
    <property type="evidence" value="ECO:0007669"/>
    <property type="project" value="InterPro"/>
</dbReference>
<dbReference type="InterPro" id="IPR020449">
    <property type="entry name" value="Tscrpt_reg_AraC-type_HTH"/>
</dbReference>
<dbReference type="PRINTS" id="PR00032">
    <property type="entry name" value="HTHARAC"/>
</dbReference>
<dbReference type="AlphaFoldDB" id="A0A1I4WN76"/>
<evidence type="ECO:0000259" key="4">
    <source>
        <dbReference type="PROSITE" id="PS01124"/>
    </source>
</evidence>
<gene>
    <name evidence="5" type="ORF">SAMN05428971_0247</name>
</gene>
<dbReference type="PANTHER" id="PTHR46796">
    <property type="entry name" value="HTH-TYPE TRANSCRIPTIONAL ACTIVATOR RHAS-RELATED"/>
    <property type="match status" value="1"/>
</dbReference>
<keyword evidence="3" id="KW-0804">Transcription</keyword>
<dbReference type="InterPro" id="IPR018062">
    <property type="entry name" value="HTH_AraC-typ_CS"/>
</dbReference>
<keyword evidence="2" id="KW-0238">DNA-binding</keyword>
<dbReference type="InterPro" id="IPR018060">
    <property type="entry name" value="HTH_AraC"/>
</dbReference>
<dbReference type="PROSITE" id="PS00041">
    <property type="entry name" value="HTH_ARAC_FAMILY_1"/>
    <property type="match status" value="1"/>
</dbReference>
<evidence type="ECO:0000256" key="1">
    <source>
        <dbReference type="ARBA" id="ARBA00023015"/>
    </source>
</evidence>
<sequence length="320" mass="36796">MRIFAVRPNVTCSLSRAIRKLALCLSDLIPPMRRYQTFDMLQRHKAQLRGQVQLNNGIQLAAWFNSGDRVTNLSDHHTLSLYVAGGYDTWHKTAHGWRNGGAPDRFCLMPAGTESTWDLRADLAFVHLYCSENQLRQLAEQVWDRSPAQLNLHEKVFSTDDRITQLYRHFLLSSDWQQPASQLTLSSASTLLLTHLLQHYSEVKWQLPQVRGGLAPVVLRRVLEFIETHLDQPITLAVLAQEATLSEFHFARMFRHTTGEAPHQFVMRRRMDRARTLLARPDLTLTDIALQCGFHSSAHFSHRFRQVYGMTPSACRRGSR</sequence>
<dbReference type="Pfam" id="PF12833">
    <property type="entry name" value="HTH_18"/>
    <property type="match status" value="1"/>
</dbReference>
<evidence type="ECO:0000313" key="6">
    <source>
        <dbReference type="Proteomes" id="UP000198968"/>
    </source>
</evidence>
<dbReference type="Proteomes" id="UP000198968">
    <property type="component" value="Unassembled WGS sequence"/>
</dbReference>
<protein>
    <submittedName>
        <fullName evidence="5">AraC family transcriptional regulator</fullName>
    </submittedName>
</protein>
<keyword evidence="6" id="KW-1185">Reference proteome</keyword>
<name>A0A1I4WN76_9GAMM</name>
<dbReference type="SMART" id="SM00342">
    <property type="entry name" value="HTH_ARAC"/>
    <property type="match status" value="1"/>
</dbReference>
<organism evidence="5 6">
    <name type="scientific">Candidatus Pantoea varia</name>
    <dbReference type="NCBI Taxonomy" id="1881036"/>
    <lineage>
        <taxon>Bacteria</taxon>
        <taxon>Pseudomonadati</taxon>
        <taxon>Pseudomonadota</taxon>
        <taxon>Gammaproteobacteria</taxon>
        <taxon>Enterobacterales</taxon>
        <taxon>Erwiniaceae</taxon>
        <taxon>Pantoea</taxon>
    </lineage>
</organism>
<dbReference type="SUPFAM" id="SSF46689">
    <property type="entry name" value="Homeodomain-like"/>
    <property type="match status" value="2"/>
</dbReference>
<reference evidence="6" key="1">
    <citation type="submission" date="2016-10" db="EMBL/GenBank/DDBJ databases">
        <authorList>
            <person name="Varghese N."/>
            <person name="Submissions S."/>
        </authorList>
    </citation>
    <scope>NUCLEOTIDE SEQUENCE [LARGE SCALE GENOMIC DNA]</scope>
    <source>
        <strain evidence="6">OV426</strain>
    </source>
</reference>
<dbReference type="Gene3D" id="1.10.10.60">
    <property type="entry name" value="Homeodomain-like"/>
    <property type="match status" value="2"/>
</dbReference>
<feature type="domain" description="HTH araC/xylS-type" evidence="4">
    <location>
        <begin position="220"/>
        <end position="318"/>
    </location>
</feature>
<dbReference type="PANTHER" id="PTHR46796:SF6">
    <property type="entry name" value="ARAC SUBFAMILY"/>
    <property type="match status" value="1"/>
</dbReference>
<dbReference type="EMBL" id="FOVG01000001">
    <property type="protein sequence ID" value="SFN14692.1"/>
    <property type="molecule type" value="Genomic_DNA"/>
</dbReference>
<accession>A0A1I4WN76</accession>
<keyword evidence="1" id="KW-0805">Transcription regulation</keyword>
<evidence type="ECO:0000313" key="5">
    <source>
        <dbReference type="EMBL" id="SFN14692.1"/>
    </source>
</evidence>
<dbReference type="GO" id="GO:0043565">
    <property type="term" value="F:sequence-specific DNA binding"/>
    <property type="evidence" value="ECO:0007669"/>
    <property type="project" value="InterPro"/>
</dbReference>